<proteinExistence type="predicted"/>
<reference evidence="1" key="1">
    <citation type="submission" date="2024-01" db="EMBL/GenBank/DDBJ databases">
        <authorList>
            <person name="Webb A."/>
        </authorList>
    </citation>
    <scope>NUCLEOTIDE SEQUENCE</scope>
    <source>
        <strain evidence="1">Pm1</strain>
    </source>
</reference>
<comment type="caution">
    <text evidence="1">The sequence shown here is derived from an EMBL/GenBank/DDBJ whole genome shotgun (WGS) entry which is preliminary data.</text>
</comment>
<name>A0AAV1UM93_9STRA</name>
<dbReference type="AlphaFoldDB" id="A0AAV1UM93"/>
<evidence type="ECO:0000313" key="1">
    <source>
        <dbReference type="EMBL" id="CAK7935187.1"/>
    </source>
</evidence>
<dbReference type="Proteomes" id="UP001162060">
    <property type="component" value="Unassembled WGS sequence"/>
</dbReference>
<dbReference type="EMBL" id="CAKLBY020000221">
    <property type="protein sequence ID" value="CAK7935187.1"/>
    <property type="molecule type" value="Genomic_DNA"/>
</dbReference>
<protein>
    <submittedName>
        <fullName evidence="1">Uncharacterized protein</fullName>
    </submittedName>
</protein>
<evidence type="ECO:0000313" key="2">
    <source>
        <dbReference type="Proteomes" id="UP001162060"/>
    </source>
</evidence>
<gene>
    <name evidence="1" type="ORF">PM001_LOCUS20337</name>
</gene>
<sequence>MERITKHRSVAQDSISTAMWSIEQTAARVKGRSWTVVRGEFQAASHAICLLCEYGYHDDTDGMQSTAGPAGAPPIVTHT</sequence>
<organism evidence="1 2">
    <name type="scientific">Peronospora matthiolae</name>
    <dbReference type="NCBI Taxonomy" id="2874970"/>
    <lineage>
        <taxon>Eukaryota</taxon>
        <taxon>Sar</taxon>
        <taxon>Stramenopiles</taxon>
        <taxon>Oomycota</taxon>
        <taxon>Peronosporomycetes</taxon>
        <taxon>Peronosporales</taxon>
        <taxon>Peronosporaceae</taxon>
        <taxon>Peronospora</taxon>
    </lineage>
</organism>
<accession>A0AAV1UM93</accession>